<proteinExistence type="predicted"/>
<dbReference type="RefSeq" id="WP_162121176.1">
    <property type="nucleotide sequence ID" value="NZ_CP048108.1"/>
</dbReference>
<protein>
    <recommendedName>
        <fullName evidence="3">SGNH/GDSL hydrolase family protein</fullName>
    </recommendedName>
</protein>
<organism evidence="1 2">
    <name type="scientific">Klebsiella michiganensis</name>
    <dbReference type="NCBI Taxonomy" id="1134687"/>
    <lineage>
        <taxon>Bacteria</taxon>
        <taxon>Pseudomonadati</taxon>
        <taxon>Pseudomonadota</taxon>
        <taxon>Gammaproteobacteria</taxon>
        <taxon>Enterobacterales</taxon>
        <taxon>Enterobacteriaceae</taxon>
        <taxon>Klebsiella/Raoultella group</taxon>
        <taxon>Klebsiella</taxon>
    </lineage>
</organism>
<dbReference type="AlphaFoldDB" id="A0A6P1UQK0"/>
<evidence type="ECO:0000313" key="1">
    <source>
        <dbReference type="EMBL" id="QHS44544.1"/>
    </source>
</evidence>
<accession>A0A6P1UQK0</accession>
<dbReference type="Proteomes" id="UP000464389">
    <property type="component" value="Chromosome"/>
</dbReference>
<sequence length="325" mass="35582">MKSAFIIFICNVIIFPRVCLATPEVKEPDSALVLYGHSFLSNKNFTMALSKETKLKVYNFARGGSSSQEAAFISGGEPGFFSPVGGIIPADSSVELTPYGVMSEDGALWPGFYAAVIYVGVKGVLSSKKVNGKIRFFFIREEPGEDIPVKKISQAFPVKETRVNSGTEVQGAKLQNNTKKIYILWAGRNTAGGNAGFIIRDIKSIASTIKVGEHFIVMPEFPYTKEVNGSPGRLNLNKVNEEIKNSFPNNYCLVNGLDALQNFSAHYNKNNPQDLKDISEGLTPTTLRMDNLHPSDRVKKGAMLSGVEVNAKFIADCLRGKGWLK</sequence>
<evidence type="ECO:0008006" key="3">
    <source>
        <dbReference type="Google" id="ProtNLM"/>
    </source>
</evidence>
<reference evidence="1 2" key="1">
    <citation type="submission" date="2020-01" db="EMBL/GenBank/DDBJ databases">
        <title>Bactrocera dorsalis gut bacteria genome.</title>
        <authorList>
            <person name="Zhang H."/>
            <person name="Cai Z."/>
        </authorList>
    </citation>
    <scope>NUCLEOTIDE SEQUENCE [LARGE SCALE GENOMIC DNA]</scope>
    <source>
        <strain evidence="1 2">BD177</strain>
    </source>
</reference>
<gene>
    <name evidence="1" type="ORF">GW952_02365</name>
</gene>
<evidence type="ECO:0000313" key="2">
    <source>
        <dbReference type="Proteomes" id="UP000464389"/>
    </source>
</evidence>
<name>A0A6P1UQK0_9ENTR</name>
<dbReference type="EMBL" id="CP048108">
    <property type="protein sequence ID" value="QHS44544.1"/>
    <property type="molecule type" value="Genomic_DNA"/>
</dbReference>